<evidence type="ECO:0000313" key="4">
    <source>
        <dbReference type="EMBL" id="PIT90965.1"/>
    </source>
</evidence>
<dbReference type="PANTHER" id="PTHR46401">
    <property type="entry name" value="GLYCOSYLTRANSFERASE WBBK-RELATED"/>
    <property type="match status" value="1"/>
</dbReference>
<proteinExistence type="predicted"/>
<evidence type="ECO:0008006" key="6">
    <source>
        <dbReference type="Google" id="ProtNLM"/>
    </source>
</evidence>
<dbReference type="Proteomes" id="UP000228809">
    <property type="component" value="Unassembled WGS sequence"/>
</dbReference>
<dbReference type="InterPro" id="IPR001296">
    <property type="entry name" value="Glyco_trans_1"/>
</dbReference>
<name>A0A2M6WDZ6_9BACT</name>
<keyword evidence="1" id="KW-0808">Transferase</keyword>
<dbReference type="SUPFAM" id="SSF53756">
    <property type="entry name" value="UDP-Glycosyltransferase/glycogen phosphorylase"/>
    <property type="match status" value="1"/>
</dbReference>
<organism evidence="4 5">
    <name type="scientific">Candidatus Kaiserbacteria bacterium CG10_big_fil_rev_8_21_14_0_10_49_17</name>
    <dbReference type="NCBI Taxonomy" id="1974609"/>
    <lineage>
        <taxon>Bacteria</taxon>
        <taxon>Candidatus Kaiseribacteriota</taxon>
    </lineage>
</organism>
<dbReference type="PANTHER" id="PTHR46401:SF2">
    <property type="entry name" value="GLYCOSYLTRANSFERASE WBBK-RELATED"/>
    <property type="match status" value="1"/>
</dbReference>
<evidence type="ECO:0000256" key="1">
    <source>
        <dbReference type="ARBA" id="ARBA00022679"/>
    </source>
</evidence>
<dbReference type="GO" id="GO:0009103">
    <property type="term" value="P:lipopolysaccharide biosynthetic process"/>
    <property type="evidence" value="ECO:0007669"/>
    <property type="project" value="TreeGrafter"/>
</dbReference>
<dbReference type="AlphaFoldDB" id="A0A2M6WDZ6"/>
<dbReference type="Pfam" id="PF00534">
    <property type="entry name" value="Glycos_transf_1"/>
    <property type="match status" value="1"/>
</dbReference>
<dbReference type="GO" id="GO:0016757">
    <property type="term" value="F:glycosyltransferase activity"/>
    <property type="evidence" value="ECO:0007669"/>
    <property type="project" value="InterPro"/>
</dbReference>
<feature type="domain" description="Glycosyl transferase family 1" evidence="2">
    <location>
        <begin position="180"/>
        <end position="335"/>
    </location>
</feature>
<dbReference type="Gene3D" id="3.40.50.2000">
    <property type="entry name" value="Glycogen Phosphorylase B"/>
    <property type="match status" value="2"/>
</dbReference>
<comment type="caution">
    <text evidence="4">The sequence shown here is derived from an EMBL/GenBank/DDBJ whole genome shotgun (WGS) entry which is preliminary data.</text>
</comment>
<dbReference type="CDD" id="cd03809">
    <property type="entry name" value="GT4_MtfB-like"/>
    <property type="match status" value="1"/>
</dbReference>
<evidence type="ECO:0000313" key="5">
    <source>
        <dbReference type="Proteomes" id="UP000228809"/>
    </source>
</evidence>
<sequence length="357" mass="38873">MRIGIVLDPYAEGKPSGLGRYILDLSSALISAGSDHECIIYTKGGGAPPPLPAGNWSHVPLKGGKLWREIGLRRSKKADVYIFGTPMLPLTVRLPKAIVVAHDFPYKHIAPDSIKQWLLRPVLSVLHTLSLQRADAIVGNTTYSCQEVVNLFGIPAEKTHVIHNGFRNICAQSTPERVAAPEPFLLMVGAVKERKNTLRAIQAFHSLLKKIPHTLVVAGKTGNDYSKEVMEYISTHNLGARVIFIGHGNDGQLAYLYRSADALLFPSIIESFGFPVLEAQSCGLPVVTSSIGGVAEVAGTSAVLVDPYSIESIARGIEEVTNAGKREFLIKQGRENTARFSWESTAEQFLRLIDSLV</sequence>
<dbReference type="EMBL" id="PFBJ01000018">
    <property type="protein sequence ID" value="PIT90965.1"/>
    <property type="molecule type" value="Genomic_DNA"/>
</dbReference>
<protein>
    <recommendedName>
        <fullName evidence="6">Glycosyltransferase family 1 protein</fullName>
    </recommendedName>
</protein>
<evidence type="ECO:0000259" key="3">
    <source>
        <dbReference type="Pfam" id="PF13439"/>
    </source>
</evidence>
<accession>A0A2M6WDZ6</accession>
<dbReference type="InterPro" id="IPR028098">
    <property type="entry name" value="Glyco_trans_4-like_N"/>
</dbReference>
<feature type="domain" description="Glycosyltransferase subfamily 4-like N-terminal" evidence="3">
    <location>
        <begin position="16"/>
        <end position="165"/>
    </location>
</feature>
<gene>
    <name evidence="4" type="ORF">COU17_03365</name>
</gene>
<reference evidence="5" key="1">
    <citation type="submission" date="2017-09" db="EMBL/GenBank/DDBJ databases">
        <title>Depth-based differentiation of microbial function through sediment-hosted aquifers and enrichment of novel symbionts in the deep terrestrial subsurface.</title>
        <authorList>
            <person name="Probst A.J."/>
            <person name="Ladd B."/>
            <person name="Jarett J.K."/>
            <person name="Geller-Mcgrath D.E."/>
            <person name="Sieber C.M.K."/>
            <person name="Emerson J.B."/>
            <person name="Anantharaman K."/>
            <person name="Thomas B.C."/>
            <person name="Malmstrom R."/>
            <person name="Stieglmeier M."/>
            <person name="Klingl A."/>
            <person name="Woyke T."/>
            <person name="Ryan C.M."/>
            <person name="Banfield J.F."/>
        </authorList>
    </citation>
    <scope>NUCLEOTIDE SEQUENCE [LARGE SCALE GENOMIC DNA]</scope>
</reference>
<dbReference type="Pfam" id="PF13439">
    <property type="entry name" value="Glyco_transf_4"/>
    <property type="match status" value="1"/>
</dbReference>
<evidence type="ECO:0000259" key="2">
    <source>
        <dbReference type="Pfam" id="PF00534"/>
    </source>
</evidence>